<dbReference type="Pfam" id="PF01872">
    <property type="entry name" value="RibD_C"/>
    <property type="match status" value="1"/>
</dbReference>
<reference evidence="2 3" key="2">
    <citation type="submission" date="2020-06" db="EMBL/GenBank/DDBJ databases">
        <title>Antribacter stalactiti gen. nov., sp. nov., a new member of the family Nacardiaceae isolated from a cave.</title>
        <authorList>
            <person name="Kim I.S."/>
        </authorList>
    </citation>
    <scope>NUCLEOTIDE SEQUENCE [LARGE SCALE GENOMIC DNA]</scope>
    <source>
        <strain evidence="2 3">YC2-7</strain>
    </source>
</reference>
<dbReference type="PANTHER" id="PTHR38011:SF11">
    <property type="entry name" value="2,5-DIAMINO-6-RIBOSYLAMINO-4(3H)-PYRIMIDINONE 5'-PHOSPHATE REDUCTASE"/>
    <property type="match status" value="1"/>
</dbReference>
<evidence type="ECO:0000313" key="3">
    <source>
        <dbReference type="Proteomes" id="UP000535543"/>
    </source>
</evidence>
<organism evidence="2 3">
    <name type="scientific">Antrihabitans stalactiti</name>
    <dbReference type="NCBI Taxonomy" id="2584121"/>
    <lineage>
        <taxon>Bacteria</taxon>
        <taxon>Bacillati</taxon>
        <taxon>Actinomycetota</taxon>
        <taxon>Actinomycetes</taxon>
        <taxon>Mycobacteriales</taxon>
        <taxon>Nocardiaceae</taxon>
        <taxon>Antrihabitans</taxon>
    </lineage>
</organism>
<dbReference type="GO" id="GO:0008703">
    <property type="term" value="F:5-amino-6-(5-phosphoribosylamino)uracil reductase activity"/>
    <property type="evidence" value="ECO:0007669"/>
    <property type="project" value="InterPro"/>
</dbReference>
<dbReference type="EMBL" id="VCQU01000003">
    <property type="protein sequence ID" value="NMN95738.1"/>
    <property type="molecule type" value="Genomic_DNA"/>
</dbReference>
<dbReference type="PANTHER" id="PTHR38011">
    <property type="entry name" value="DIHYDROFOLATE REDUCTASE FAMILY PROTEIN (AFU_ORTHOLOGUE AFUA_8G06820)"/>
    <property type="match status" value="1"/>
</dbReference>
<gene>
    <name evidence="2" type="ORF">FGL95_11905</name>
</gene>
<dbReference type="InterPro" id="IPR002734">
    <property type="entry name" value="RibDG_C"/>
</dbReference>
<evidence type="ECO:0000259" key="1">
    <source>
        <dbReference type="Pfam" id="PF01872"/>
    </source>
</evidence>
<dbReference type="GO" id="GO:0009231">
    <property type="term" value="P:riboflavin biosynthetic process"/>
    <property type="evidence" value="ECO:0007669"/>
    <property type="project" value="InterPro"/>
</dbReference>
<comment type="caution">
    <text evidence="2">The sequence shown here is derived from an EMBL/GenBank/DDBJ whole genome shotgun (WGS) entry which is preliminary data.</text>
</comment>
<dbReference type="RefSeq" id="WP_169586874.1">
    <property type="nucleotide sequence ID" value="NZ_VCQU01000003.1"/>
</dbReference>
<dbReference type="SUPFAM" id="SSF53597">
    <property type="entry name" value="Dihydrofolate reductase-like"/>
    <property type="match status" value="1"/>
</dbReference>
<reference evidence="2 3" key="1">
    <citation type="submission" date="2019-05" db="EMBL/GenBank/DDBJ databases">
        <authorList>
            <person name="Lee S.D."/>
        </authorList>
    </citation>
    <scope>NUCLEOTIDE SEQUENCE [LARGE SCALE GENOMIC DNA]</scope>
    <source>
        <strain evidence="2 3">YC2-7</strain>
    </source>
</reference>
<accession>A0A848KDS3</accession>
<feature type="domain" description="Bacterial bifunctional deaminase-reductase C-terminal" evidence="1">
    <location>
        <begin position="2"/>
        <end position="182"/>
    </location>
</feature>
<dbReference type="Gene3D" id="3.40.430.10">
    <property type="entry name" value="Dihydrofolate Reductase, subunit A"/>
    <property type="match status" value="1"/>
</dbReference>
<name>A0A848KDS3_9NOCA</name>
<dbReference type="Proteomes" id="UP000535543">
    <property type="component" value="Unassembled WGS sequence"/>
</dbReference>
<dbReference type="InterPro" id="IPR050765">
    <property type="entry name" value="Riboflavin_Biosynth_HTPR"/>
</dbReference>
<sequence>MRKLTYYVASSIDGFIGAPDGSADAFITTGDHMTTIATEYPDTLPVHIRSHFGVAADAPNRHFDTVLMGRKTYEPTIDAGLTNAFPHLRNYVFSTTLVVDDPTVTVVASDPLATVRELKREDGQGIWLCGGGALAGRLLPEIDELIVKFYPVLLGSGVPMLATGYDPSSFRLTATKVHDNGVAFMKYQRV</sequence>
<proteinExistence type="predicted"/>
<evidence type="ECO:0000313" key="2">
    <source>
        <dbReference type="EMBL" id="NMN95738.1"/>
    </source>
</evidence>
<keyword evidence="3" id="KW-1185">Reference proteome</keyword>
<dbReference type="InterPro" id="IPR024072">
    <property type="entry name" value="DHFR-like_dom_sf"/>
</dbReference>
<dbReference type="AlphaFoldDB" id="A0A848KDS3"/>
<protein>
    <submittedName>
        <fullName evidence="2">Dihydrofolate reductase</fullName>
    </submittedName>
</protein>